<keyword evidence="1" id="KW-0472">Membrane</keyword>
<keyword evidence="1" id="KW-1133">Transmembrane helix</keyword>
<keyword evidence="2" id="KW-0689">Ribosomal protein</keyword>
<dbReference type="AlphaFoldDB" id="A0A6M8NXX8"/>
<feature type="transmembrane region" description="Helical" evidence="1">
    <location>
        <begin position="42"/>
        <end position="60"/>
    </location>
</feature>
<keyword evidence="2" id="KW-0687">Ribonucleoprotein</keyword>
<dbReference type="EMBL" id="MN481613">
    <property type="protein sequence ID" value="QKG04105.1"/>
    <property type="molecule type" value="Genomic_DNA"/>
</dbReference>
<evidence type="ECO:0000313" key="2">
    <source>
        <dbReference type="EMBL" id="QKG04105.1"/>
    </source>
</evidence>
<evidence type="ECO:0000256" key="1">
    <source>
        <dbReference type="SAM" id="Phobius"/>
    </source>
</evidence>
<gene>
    <name evidence="2" type="primary">rps7</name>
</gene>
<accession>A0A6M8NXX8</accession>
<dbReference type="GO" id="GO:0005840">
    <property type="term" value="C:ribosome"/>
    <property type="evidence" value="ECO:0007669"/>
    <property type="project" value="UniProtKB-KW"/>
</dbReference>
<protein>
    <submittedName>
        <fullName evidence="2">Ribosomal protein S7</fullName>
    </submittedName>
</protein>
<feature type="transmembrane region" description="Helical" evidence="1">
    <location>
        <begin position="72"/>
        <end position="94"/>
    </location>
</feature>
<name>A0A6M8NXX8_BABGI</name>
<sequence>MKLYTNNELILNLFIKFIQKHGEYLKSKKLIINLNNIIKYKLLLNINFTIIIEYIIKKLILPIIMCNKIGEAKYYFLIISLFKYIKKFIFIPLLKLIRNKKKLPFIYKFLNELINLFLNKNKLIIHKKNIITIFNNTNANIDDKKIINFKNILIKDDYLYLYKKFKYFYDLKNIINTQNNIKYFYINNIFKQKISKIKKKFIKLKLN</sequence>
<reference evidence="2" key="1">
    <citation type="journal article" date="2020" name="Parasit. Vectors">
        <title>Annotation and characterization of Babesia gibsoni apicoplast genome.</title>
        <authorList>
            <person name="Liu Q."/>
            <person name="Yu L."/>
            <person name="Jiang F."/>
            <person name="Li M."/>
            <person name="Zhan X."/>
            <person name="Huang Y."/>
            <person name="Wang S."/>
            <person name="Du X."/>
            <person name="He L."/>
            <person name="Zhao J."/>
        </authorList>
    </citation>
    <scope>NUCLEOTIDE SEQUENCE</scope>
    <source>
        <strain evidence="2">Wuhan</strain>
    </source>
</reference>
<keyword evidence="1" id="KW-0812">Transmembrane</keyword>
<organism evidence="2">
    <name type="scientific">Babesia gibsoni</name>
    <dbReference type="NCBI Taxonomy" id="33632"/>
    <lineage>
        <taxon>Eukaryota</taxon>
        <taxon>Sar</taxon>
        <taxon>Alveolata</taxon>
        <taxon>Apicomplexa</taxon>
        <taxon>Aconoidasida</taxon>
        <taxon>Piroplasmida</taxon>
        <taxon>Babesiidae</taxon>
        <taxon>Babesia</taxon>
    </lineage>
</organism>
<proteinExistence type="predicted"/>